<dbReference type="EMBL" id="OZ022411">
    <property type="protein sequence ID" value="CAK9441460.1"/>
    <property type="molecule type" value="Genomic_DNA"/>
</dbReference>
<keyword evidence="10 13" id="KW-0472">Membrane</keyword>
<dbReference type="InterPro" id="IPR029044">
    <property type="entry name" value="Nucleotide-diphossugar_trans"/>
</dbReference>
<dbReference type="SUPFAM" id="SSF53448">
    <property type="entry name" value="Nucleotide-diphospho-sugar transferases"/>
    <property type="match status" value="1"/>
</dbReference>
<dbReference type="PANTHER" id="PTHR31392:SF1">
    <property type="entry name" value="ALPHA-1,3-MANNOSYLTRANSFERASE MNN1-RELATED"/>
    <property type="match status" value="1"/>
</dbReference>
<keyword evidence="8 13" id="KW-1133">Transmembrane helix</keyword>
<protein>
    <recommendedName>
        <fullName evidence="16">Alpha-1,3-mannosyltransferase</fullName>
    </recommendedName>
</protein>
<evidence type="ECO:0000256" key="8">
    <source>
        <dbReference type="ARBA" id="ARBA00022989"/>
    </source>
</evidence>
<keyword evidence="5" id="KW-0808">Transferase</keyword>
<evidence type="ECO:0000256" key="6">
    <source>
        <dbReference type="ARBA" id="ARBA00022692"/>
    </source>
</evidence>
<feature type="region of interest" description="Disordered" evidence="12">
    <location>
        <begin position="595"/>
        <end position="622"/>
    </location>
</feature>
<dbReference type="PANTHER" id="PTHR31392">
    <property type="entry name" value="ALPHA-1,3-MANNOSYLTRANSFERASE MNN1-RELATED"/>
    <property type="match status" value="1"/>
</dbReference>
<keyword evidence="4" id="KW-0328">Glycosyltransferase</keyword>
<dbReference type="Pfam" id="PF11051">
    <property type="entry name" value="Mannosyl_trans3"/>
    <property type="match status" value="1"/>
</dbReference>
<dbReference type="InterPro" id="IPR022751">
    <property type="entry name" value="Alpha_mannosyltransferase"/>
</dbReference>
<dbReference type="Proteomes" id="UP001497383">
    <property type="component" value="Chromosome 7"/>
</dbReference>
<sequence>MVARGKSKARVCTYYSLLSVWVVCAIGWYRYYYGSAASAKIPHSIYDTNDPEFELSKVLNLAVDGNEFTNNSMYLRLKEAYNSSEEVGLRYSSIYDDIFQNHEFESVIGNLDFRQRCNLFFRNVFIKNHNWVFNPNQNFEVGLGKEFERYQSNNAAKLQAAFDKANEGRSVEDYKGKFSEFKKQAFQELKQAEVEQRVVNELAVFRLYNKCYVTDNDPLQNRKTDAFISEQKLLINDDAELKSKVVPFEQTKKEQLVTNGNTLPNLDHRIYPWLSFDLPVYERWTGQIYRDIPDFSQILKDKSQPPKSGSSKSAQSTAFFKRFKSQCNGKGIVLSFANQHTDTAVNLIRLLRALKNTLPIQIVYFDNLNDDSKRKIVTAARENFSYLPQSFDKISQYLPKDYLDPTSKGLPKQEVWFVNTATSINPNFKDKFGGYANKLLATLFNSFNEFMLVDADTALLHSPESFFQLQGYKETGTFFFKDRSILQRRNENDSRMFKRISQSAVDKIMFDIDPMTNRTFNGNFFQDLYHQMESGVVLFNRQQHFNSILMVVHINFLSIIRKKSWGDKELYWLGFAFNGDENYHFNSHGAAAIGEVTNPSDRKRPDGTHHRSQELCSPHPGHISEEDNHTLLWINSGFRYCHQADIINYDVESKLGRKLKFLDSTAAAFKEYYHSPLRIKHAVVPPRGERLQNMENKNDEPSLGWAVEREYCKEYMWCAYSSIGGITDIDTGAENTMEGLLITYTEKEQAFFDYYGDIWIGVE</sequence>
<organism evidence="14 15">
    <name type="scientific">Lodderomyces beijingensis</name>
    <dbReference type="NCBI Taxonomy" id="1775926"/>
    <lineage>
        <taxon>Eukaryota</taxon>
        <taxon>Fungi</taxon>
        <taxon>Dikarya</taxon>
        <taxon>Ascomycota</taxon>
        <taxon>Saccharomycotina</taxon>
        <taxon>Pichiomycetes</taxon>
        <taxon>Debaryomycetaceae</taxon>
        <taxon>Candida/Lodderomyces clade</taxon>
        <taxon>Lodderomyces</taxon>
    </lineage>
</organism>
<evidence type="ECO:0008006" key="16">
    <source>
        <dbReference type="Google" id="ProtNLM"/>
    </source>
</evidence>
<gene>
    <name evidence="14" type="ORF">LODBEIA_P53280</name>
</gene>
<evidence type="ECO:0000256" key="7">
    <source>
        <dbReference type="ARBA" id="ARBA00022968"/>
    </source>
</evidence>
<comment type="similarity">
    <text evidence="3">Belongs to the MNN1/MNT family.</text>
</comment>
<accession>A0ABP0ZT82</accession>
<keyword evidence="6 13" id="KW-0812">Transmembrane</keyword>
<feature type="transmembrane region" description="Helical" evidence="13">
    <location>
        <begin position="12"/>
        <end position="32"/>
    </location>
</feature>
<name>A0ABP0ZT82_9ASCO</name>
<keyword evidence="7" id="KW-0735">Signal-anchor</keyword>
<dbReference type="GeneID" id="92210524"/>
<keyword evidence="9" id="KW-0333">Golgi apparatus</keyword>
<evidence type="ECO:0000256" key="4">
    <source>
        <dbReference type="ARBA" id="ARBA00022676"/>
    </source>
</evidence>
<comment type="pathway">
    <text evidence="2">Protein modification; protein glycosylation.</text>
</comment>
<reference evidence="14 15" key="1">
    <citation type="submission" date="2024-03" db="EMBL/GenBank/DDBJ databases">
        <authorList>
            <person name="Brejova B."/>
        </authorList>
    </citation>
    <scope>NUCLEOTIDE SEQUENCE [LARGE SCALE GENOMIC DNA]</scope>
    <source>
        <strain evidence="14 15">CBS 14171</strain>
    </source>
</reference>
<evidence type="ECO:0000256" key="10">
    <source>
        <dbReference type="ARBA" id="ARBA00023136"/>
    </source>
</evidence>
<dbReference type="RefSeq" id="XP_066832266.1">
    <property type="nucleotide sequence ID" value="XM_066975648.1"/>
</dbReference>
<evidence type="ECO:0000256" key="1">
    <source>
        <dbReference type="ARBA" id="ARBA00004323"/>
    </source>
</evidence>
<keyword evidence="15" id="KW-1185">Reference proteome</keyword>
<evidence type="ECO:0000256" key="12">
    <source>
        <dbReference type="SAM" id="MobiDB-lite"/>
    </source>
</evidence>
<evidence type="ECO:0000256" key="2">
    <source>
        <dbReference type="ARBA" id="ARBA00004922"/>
    </source>
</evidence>
<comment type="subcellular location">
    <subcellularLocation>
        <location evidence="1">Golgi apparatus membrane</location>
        <topology evidence="1">Single-pass type II membrane protein</topology>
    </subcellularLocation>
</comment>
<feature type="compositionally biased region" description="Basic and acidic residues" evidence="12">
    <location>
        <begin position="600"/>
        <end position="613"/>
    </location>
</feature>
<evidence type="ECO:0000256" key="5">
    <source>
        <dbReference type="ARBA" id="ARBA00022679"/>
    </source>
</evidence>
<evidence type="ECO:0000256" key="9">
    <source>
        <dbReference type="ARBA" id="ARBA00023034"/>
    </source>
</evidence>
<evidence type="ECO:0000313" key="14">
    <source>
        <dbReference type="EMBL" id="CAK9441460.1"/>
    </source>
</evidence>
<keyword evidence="11" id="KW-0325">Glycoprotein</keyword>
<evidence type="ECO:0000256" key="11">
    <source>
        <dbReference type="ARBA" id="ARBA00023180"/>
    </source>
</evidence>
<proteinExistence type="inferred from homology"/>
<evidence type="ECO:0000256" key="13">
    <source>
        <dbReference type="SAM" id="Phobius"/>
    </source>
</evidence>
<evidence type="ECO:0000313" key="15">
    <source>
        <dbReference type="Proteomes" id="UP001497383"/>
    </source>
</evidence>
<evidence type="ECO:0000256" key="3">
    <source>
        <dbReference type="ARBA" id="ARBA00009105"/>
    </source>
</evidence>